<dbReference type="OrthoDB" id="3993307at2759"/>
<evidence type="ECO:0000256" key="1">
    <source>
        <dbReference type="SAM" id="Coils"/>
    </source>
</evidence>
<name>A0A448YSH5_BRENA</name>
<accession>A0A448YSH5</accession>
<evidence type="ECO:0000313" key="3">
    <source>
        <dbReference type="EMBL" id="VEU23861.1"/>
    </source>
</evidence>
<feature type="compositionally biased region" description="Acidic residues" evidence="2">
    <location>
        <begin position="376"/>
        <end position="388"/>
    </location>
</feature>
<dbReference type="EMBL" id="CAACVR010000056">
    <property type="protein sequence ID" value="VEU23861.1"/>
    <property type="molecule type" value="Genomic_DNA"/>
</dbReference>
<evidence type="ECO:0000256" key="2">
    <source>
        <dbReference type="SAM" id="MobiDB-lite"/>
    </source>
</evidence>
<keyword evidence="1" id="KW-0175">Coiled coil</keyword>
<feature type="coiled-coil region" evidence="1">
    <location>
        <begin position="102"/>
        <end position="167"/>
    </location>
</feature>
<reference evidence="3 4" key="1">
    <citation type="submission" date="2018-12" db="EMBL/GenBank/DDBJ databases">
        <authorList>
            <person name="Tiukova I."/>
            <person name="Dainat J."/>
        </authorList>
    </citation>
    <scope>NUCLEOTIDE SEQUENCE [LARGE SCALE GENOMIC DNA]</scope>
</reference>
<sequence length="396" mass="45412">MNTEKKLNKKPSLSILSGSSINKLNNAETAYPQKPMKERIISESTGLIKFSLRKPSGSGLELEKAQLLEKENLQRNSEKQGLPIYIPVERNHEQSEVPRISYIEEEEEQEEAEKEVINHSSARLTEHEMNEANQGLLFKLASKQRRVLDLKEELAEMERELESLEVQYKDNVLPQSPSRRKEKNVEERREPEVTKTLGKKPSILEFASTIGKKGSIMNFGEREGQNITRSLNMITESISHNITSNPFLNKGKTMLTNFSKENENWIDERAQILRQKLQEAQIKDPRTLFGNVYNRLNPTRKKDNAINNFINSVFDPREKDEGSDNEANGSFSYSDSLCNEIDRKGLGFQSKTKNTPVHRERVVPKLPRRPLSFPSDSEDDEQDSEDDYGGNTVPYN</sequence>
<organism evidence="3 4">
    <name type="scientific">Brettanomyces naardenensis</name>
    <name type="common">Yeast</name>
    <dbReference type="NCBI Taxonomy" id="13370"/>
    <lineage>
        <taxon>Eukaryota</taxon>
        <taxon>Fungi</taxon>
        <taxon>Dikarya</taxon>
        <taxon>Ascomycota</taxon>
        <taxon>Saccharomycotina</taxon>
        <taxon>Pichiomycetes</taxon>
        <taxon>Pichiales</taxon>
        <taxon>Pichiaceae</taxon>
        <taxon>Brettanomyces</taxon>
    </lineage>
</organism>
<protein>
    <submittedName>
        <fullName evidence="3">DEKNAAC104819</fullName>
    </submittedName>
</protein>
<gene>
    <name evidence="3" type="ORF">BRENAR_LOCUS4590</name>
</gene>
<dbReference type="Proteomes" id="UP000290900">
    <property type="component" value="Unassembled WGS sequence"/>
</dbReference>
<evidence type="ECO:0000313" key="4">
    <source>
        <dbReference type="Proteomes" id="UP000290900"/>
    </source>
</evidence>
<keyword evidence="4" id="KW-1185">Reference proteome</keyword>
<proteinExistence type="predicted"/>
<dbReference type="InParanoid" id="A0A448YSH5"/>
<feature type="region of interest" description="Disordered" evidence="2">
    <location>
        <begin position="345"/>
        <end position="396"/>
    </location>
</feature>
<feature type="region of interest" description="Disordered" evidence="2">
    <location>
        <begin position="168"/>
        <end position="191"/>
    </location>
</feature>
<dbReference type="AlphaFoldDB" id="A0A448YSH5"/>